<comment type="caution">
    <text evidence="2">The sequence shown here is derived from an EMBL/GenBank/DDBJ whole genome shotgun (WGS) entry which is preliminary data.</text>
</comment>
<keyword evidence="1" id="KW-0732">Signal</keyword>
<proteinExistence type="predicted"/>
<sequence length="120" mass="13377">MKKKWLYVAGALVLIGATMFALQAVELDTFFEEEVDPDAPIDMSKAPKAVTTTIEELKLYRPHLSETCLYGAAMMLNNLADDAKSTIDSEGKCIHTLVIFIAREKKMGYQKVHTKPAQIN</sequence>
<accession>A0A2S7UXI9</accession>
<keyword evidence="3" id="KW-1185">Reference proteome</keyword>
<dbReference type="AlphaFoldDB" id="A0A2S7UXI9"/>
<organism evidence="2 3">
    <name type="scientific">Psychrosphaera saromensis</name>
    <dbReference type="NCBI Taxonomy" id="716813"/>
    <lineage>
        <taxon>Bacteria</taxon>
        <taxon>Pseudomonadati</taxon>
        <taxon>Pseudomonadota</taxon>
        <taxon>Gammaproteobacteria</taxon>
        <taxon>Alteromonadales</taxon>
        <taxon>Pseudoalteromonadaceae</taxon>
        <taxon>Psychrosphaera</taxon>
    </lineage>
</organism>
<reference evidence="2 3" key="1">
    <citation type="submission" date="2016-12" db="EMBL/GenBank/DDBJ databases">
        <title>Diversity of luminous bacteria.</title>
        <authorList>
            <person name="Yoshizawa S."/>
            <person name="Kogure K."/>
        </authorList>
    </citation>
    <scope>NUCLEOTIDE SEQUENCE [LARGE SCALE GENOMIC DNA]</scope>
    <source>
        <strain evidence="2 3">SA4-48</strain>
    </source>
</reference>
<feature type="chain" id="PRO_5015572663" evidence="1">
    <location>
        <begin position="24"/>
        <end position="120"/>
    </location>
</feature>
<dbReference type="EMBL" id="MSCH01000003">
    <property type="protein sequence ID" value="PQJ54706.1"/>
    <property type="molecule type" value="Genomic_DNA"/>
</dbReference>
<feature type="signal peptide" evidence="1">
    <location>
        <begin position="1"/>
        <end position="23"/>
    </location>
</feature>
<dbReference type="RefSeq" id="WP_105053227.1">
    <property type="nucleotide sequence ID" value="NZ_BMYG01000001.1"/>
</dbReference>
<dbReference type="Proteomes" id="UP000239007">
    <property type="component" value="Unassembled WGS sequence"/>
</dbReference>
<evidence type="ECO:0000313" key="3">
    <source>
        <dbReference type="Proteomes" id="UP000239007"/>
    </source>
</evidence>
<gene>
    <name evidence="2" type="ORF">BTO11_14305</name>
</gene>
<protein>
    <submittedName>
        <fullName evidence="2">Uncharacterized protein</fullName>
    </submittedName>
</protein>
<evidence type="ECO:0000256" key="1">
    <source>
        <dbReference type="SAM" id="SignalP"/>
    </source>
</evidence>
<evidence type="ECO:0000313" key="2">
    <source>
        <dbReference type="EMBL" id="PQJ54706.1"/>
    </source>
</evidence>
<name>A0A2S7UXI9_9GAMM</name>